<proteinExistence type="predicted"/>
<feature type="compositionally biased region" description="Low complexity" evidence="1">
    <location>
        <begin position="702"/>
        <end position="723"/>
    </location>
</feature>
<dbReference type="Gene3D" id="3.30.565.10">
    <property type="entry name" value="Histidine kinase-like ATPase, C-terminal domain"/>
    <property type="match status" value="1"/>
</dbReference>
<dbReference type="PANTHER" id="PTHR32387:SF0">
    <property type="entry name" value="PROTEIN NO VEIN"/>
    <property type="match status" value="1"/>
</dbReference>
<feature type="compositionally biased region" description="Acidic residues" evidence="1">
    <location>
        <begin position="1864"/>
        <end position="1885"/>
    </location>
</feature>
<dbReference type="InterPro" id="IPR036890">
    <property type="entry name" value="HATPase_C_sf"/>
</dbReference>
<keyword evidence="4" id="KW-1185">Reference proteome</keyword>
<evidence type="ECO:0000313" key="4">
    <source>
        <dbReference type="Proteomes" id="UP001190700"/>
    </source>
</evidence>
<feature type="compositionally biased region" description="Low complexity" evidence="1">
    <location>
        <begin position="365"/>
        <end position="388"/>
    </location>
</feature>
<feature type="region of interest" description="Disordered" evidence="1">
    <location>
        <begin position="2955"/>
        <end position="3020"/>
    </location>
</feature>
<evidence type="ECO:0000259" key="2">
    <source>
        <dbReference type="Pfam" id="PF13020"/>
    </source>
</evidence>
<feature type="compositionally biased region" description="Polar residues" evidence="1">
    <location>
        <begin position="2320"/>
        <end position="2337"/>
    </location>
</feature>
<sequence>MTPAEPCFFSLPLSGSWRVIPFSYVELVSFSPFGGINTPVKTFTRSIWCTTPHKVENECSVGGGAKLKSIADVSTKRSALRSRLRHTPGPAMQPHHQPHHQHRLSAQAEKVLQRRQQLEPRQNQREQEPLQQPAQHQSLQQHEPNRKEHRQLLQQQQPHQDQRLLQQQQQQQQRRQWMLQQQQQLQQQQLQQQQLQQLKLQQQQLQQQQLQQQQMQQQQLQQQQQKSQQHQQRRIRKQSQPAQPHTFQVPQPPVQDEQQHNQQRLRSLEQVAQQQQHWLQHGQQQPLPCQQHREHAQQETGQMQPKQQPKFKAKQDEHRSAQVAQQGQQATHQVKTFQHDTPRATSQPAKQQIFQLDRQPRHNRQQQQQQPTPQHHQQSHHPIMPQSSARMQQERQRTQAQGKTQQAAAAHFAAHRAVTGSSSSPAACSPSTQIPPRSVFEKALKASPGVAAKGWRTAHMEDGVFHTTLPYILRVHSQSGQVELRVVDLAACLCSCPNHDDLCSHRFSALVAAPQYLPRAALVVRARALVHSRMLPEAAVDLLAGELVKTCMKVVAPDTRPEHMAAQAVRHAVAAVYALLLQEEVQGLQGGDARQLWWHLSAGEGLPRDPCVSDDDAEAEPARCEEVLAWVRARGAEMQRAVAAEETAAELAGGLQDVLERVVRAEKDACACFGVESFSDLGVGSLAAMLLEHSSWPGTPLPATSVPSSSRPAAAAETTSPSSQGLSQEQQRWEEVLIAEASAVQAAPPRAAWALGSTEGGCLRGVQRLAELERRTRDHAPGSMSLLGCATSGWASPSALEALERVLTSAPEALEVGDAQRPARLARGRLCSFLAQAMDAMGASMPAPAAESSLAAAACRQFGARDFPELGHGPLKALLQEMQGGGLSGRAASGAGAADVQYSEALLMEKETGGGMGSNDRSGWGGDSAAAKGAAEWAVCETPDLHDVARSVRWRDVFEEELGPIERFAAKRHSARHAGGEEGRSRTETDAVVAMLQLPVGAKGGGLVGGSEGALVRVTPITSIERFLASLHLGDGPAAARALVGLVVGSGGAEHAPLRLLRHHQEAVDALLRLTPQQMALYLLGALTVMPSSFIRSASVLRALLPDGTFGPGVQHSEVVRLAVSTATGAEELGVLLQAGLTLQAPDLVAAARAGYANRAASAAQRSLATLCSEERASRVLSGAPGGSPPAVEVTPSDAMRAQSRETSALAPPAAGAEVPNEHTSPVCDELGRTANLGDGVEIVMGCGKELGGHDAVGDNAVSTAEAQRVVESIRREEYGIGLEATSTWAAVQQRQHARLQRALARLTQEIYAEEAHVMFELLQNADDNRYPNGQVAALAITIGAGGMALGNNELGFSSADIRALCDVARSSKAAPAGQGSTPHQPRIGEKGIGFKAVFALSDRPHIASGAFRIAFDAADPSGLGLVLPRWTEFPALPPACALPPAPPGAAWRTRMWLPVRAEVGAAVATQRRWPDLVPKLVGTLQPAVLLFLNRLDRVEVRDEMRGEAMMLLRTRQPHGQMELVEVAVKRSPVGPGGPRSPATHSPASPGERSKLRWLVLAHAVPTAGLSKRGGSSSGTSRTPGSTTIRVALRLGEGLQLENAAGLPSARGGAMGFVAGRGRDQVLPELVYAYLPLRSFGLRFALHADWAVPSSREDISAGSAWNELLRDQLPAAFLALVDSVNRLADLHLCQAWLAAVPLPEDRLLGFLHPTGAAIRAALRHHPCLPSAEGSARGRLLAPQHGLTASRRMQAAFPAQFLPPAAGTYVATGVTSGGGAVRRALRALGVRPLTAEHASRAWRRMAEEGELARRGAVAGMQGLAQLQLAWLQAHGWRVKQSMAGSMATGAKGEAAATDGMHDGEDRDDGEDMDAGEEDDEEDDADVDGSARAAHELVFELLVDAPVVFLRGGRLGKPRDGIFLPAGGGAVASGAQAEADAGDLCGLEAELRVVDEEALSQIQPQERQLAIQALEQLGVRAISPLAVLRGFVVPRYQRLTATASAAAETEPGCQAPTRLRGVEAGSASVDSVMVKTDMMTEAGGIAGADDVIRVMKVEERLVSCTSFALRHWPQMCSLRGPDCQPGAQLWMELEGGHAVRPQLEGVHLLGAFAEAESEGVAAARLLQEAGVDLVVPHAGHLRHASPAAWRAFLRDLRDEAQLAEPGRGEAAVCGFPFVRVRRVQVRAATSPRSRAGEGCSTKATWSGAAPGLTGKGEAVSQVHVGTAEPADLCDRTREEEARGEEAGGCDYESPELKAVVKRLGRRLVEERHLPRCTSSTQGLPRARAAADLEMVVRLMDMHWDRDYAPHATSTRQRMEGATPNTARSAETPSELQSQGAPRGADAGSGASALVWTSPSTFLQSLRTLPWIPVAGLVAGGAKSEDQVQEQQEQEEEGKDIPVVVALPPEQACVRTPEMMAVLGECALYCTVPVRSLGLARAIGMSLEPSADLLLHYLNLWGSPVTAADRGDAIPVVAPPGPSLARLSEVYRHLQALCTADFEVGERVRAAFRSGAAGIGVPIQQAERPETDATWRLRFLQAKEVTWEVLPTEGTREEVGSVGSSAGSAGDDGRCLPGWRGALSLEELAPHYPLALRAFFVGFAGVSARPQFAMIEELLTAAVAAGAPRRALQLLAAVGALQHTFRPSDRTQGETADEGAGLCEEEGEGIKWLGRLRQMKVLPVCGTEVSWAAAVDPGTLVVDDALVTTDSMMSSEAAAGMDQPWPAVAQSIAVQGAACAVRVVGLLDGGQPLGWGQGEAAALGGLLAKLGVLKVSEVSSCELAVDECHAEDDLVDDATLCAQLGALLPYAQRWLAWNQTRHSGGGRAACPPRFWAGEVLGYCPIGQLRVARVRHLQACYVLAGIRSRAMPVPALLHCGHILVDDAMNIELTDSGTATSLHRAFFVQVARAVDGGALHGERSMVDLLCLVHTLLGTAGLSPQHVSHLVQQLHGLPELPPDEVPWPIPVDGGRGPPRASEASSQCAVIDQSGARRRPSGEDNANTDDDRLSSPSPYLCNMDGEHANSPRLALDLDLDLEQSDLRLPDGLAGTSPDLAAPAPPDVSHPRGSSQPIRSGICGSHKVRLAQLRAPNSAALPGTARAVKGAKRSLEAMVHGQEAAHQGPMRFAQEICAEEAAHAGSFAAEQLDPAALPREQLAALPVLSDDVESEARHAVGRWGEQYVYEWLKTRLPSDQKVLWMNEAEESGNSPFQNTGEQTTRGGISQQALAAAISALHKPRVKATKTESKALFEMSHREWCFAQMHGDAFHIYRVMHAGFPDARILKIVNPYKQWRDRNVGVCLTF</sequence>
<organism evidence="3 4">
    <name type="scientific">Cymbomonas tetramitiformis</name>
    <dbReference type="NCBI Taxonomy" id="36881"/>
    <lineage>
        <taxon>Eukaryota</taxon>
        <taxon>Viridiplantae</taxon>
        <taxon>Chlorophyta</taxon>
        <taxon>Pyramimonadophyceae</taxon>
        <taxon>Pyramimonadales</taxon>
        <taxon>Pyramimonadaceae</taxon>
        <taxon>Cymbomonas</taxon>
    </lineage>
</organism>
<name>A0AAE0G596_9CHLO</name>
<feature type="compositionally biased region" description="Polar residues" evidence="1">
    <location>
        <begin position="343"/>
        <end position="354"/>
    </location>
</feature>
<evidence type="ECO:0000256" key="1">
    <source>
        <dbReference type="SAM" id="MobiDB-lite"/>
    </source>
</evidence>
<feature type="region of interest" description="Disordered" evidence="1">
    <location>
        <begin position="2191"/>
        <end position="2212"/>
    </location>
</feature>
<feature type="region of interest" description="Disordered" evidence="1">
    <location>
        <begin position="224"/>
        <end position="434"/>
    </location>
</feature>
<dbReference type="PANTHER" id="PTHR32387">
    <property type="entry name" value="WU:FJ29H11"/>
    <property type="match status" value="1"/>
</dbReference>
<accession>A0AAE0G596</accession>
<dbReference type="SUPFAM" id="SSF55874">
    <property type="entry name" value="ATPase domain of HSP90 chaperone/DNA topoisomerase II/histidine kinase"/>
    <property type="match status" value="1"/>
</dbReference>
<reference evidence="3 4" key="1">
    <citation type="journal article" date="2015" name="Genome Biol. Evol.">
        <title>Comparative Genomics of a Bacterivorous Green Alga Reveals Evolutionary Causalities and Consequences of Phago-Mixotrophic Mode of Nutrition.</title>
        <authorList>
            <person name="Burns J.A."/>
            <person name="Paasch A."/>
            <person name="Narechania A."/>
            <person name="Kim E."/>
        </authorList>
    </citation>
    <scope>NUCLEOTIDE SEQUENCE [LARGE SCALE GENOMIC DNA]</scope>
    <source>
        <strain evidence="3 4">PLY_AMNH</strain>
    </source>
</reference>
<dbReference type="Proteomes" id="UP001190700">
    <property type="component" value="Unassembled WGS sequence"/>
</dbReference>
<feature type="region of interest" description="Disordered" evidence="1">
    <location>
        <begin position="1531"/>
        <end position="1551"/>
    </location>
</feature>
<feature type="region of interest" description="Disordered" evidence="1">
    <location>
        <begin position="701"/>
        <end position="731"/>
    </location>
</feature>
<feature type="domain" description="Protein NO VEIN C-terminal" evidence="2">
    <location>
        <begin position="3237"/>
        <end position="3274"/>
    </location>
</feature>
<feature type="compositionally biased region" description="Low complexity" evidence="1">
    <location>
        <begin position="129"/>
        <end position="142"/>
    </location>
</feature>
<comment type="caution">
    <text evidence="3">The sequence shown here is derived from an EMBL/GenBank/DDBJ whole genome shotgun (WGS) entry which is preliminary data.</text>
</comment>
<feature type="region of interest" description="Disordered" evidence="1">
    <location>
        <begin position="72"/>
        <end position="168"/>
    </location>
</feature>
<dbReference type="EMBL" id="LGRX02009360">
    <property type="protein sequence ID" value="KAK3271798.1"/>
    <property type="molecule type" value="Genomic_DNA"/>
</dbReference>
<dbReference type="InterPro" id="IPR024975">
    <property type="entry name" value="NOV_C"/>
</dbReference>
<feature type="compositionally biased region" description="Low complexity" evidence="1">
    <location>
        <begin position="152"/>
        <end position="168"/>
    </location>
</feature>
<feature type="region of interest" description="Disordered" evidence="1">
    <location>
        <begin position="1843"/>
        <end position="1887"/>
    </location>
</feature>
<evidence type="ECO:0000313" key="3">
    <source>
        <dbReference type="EMBL" id="KAK3271798.1"/>
    </source>
</evidence>
<feature type="compositionally biased region" description="Low complexity" evidence="1">
    <location>
        <begin position="270"/>
        <end position="290"/>
    </location>
</feature>
<gene>
    <name evidence="3" type="ORF">CYMTET_19873</name>
</gene>
<feature type="region of interest" description="Disordered" evidence="1">
    <location>
        <begin position="3040"/>
        <end position="3069"/>
    </location>
</feature>
<feature type="region of interest" description="Disordered" evidence="1">
    <location>
        <begin position="1180"/>
        <end position="1227"/>
    </location>
</feature>
<feature type="compositionally biased region" description="Low complexity" evidence="1">
    <location>
        <begin position="321"/>
        <end position="333"/>
    </location>
</feature>
<feature type="compositionally biased region" description="Basic and acidic residues" evidence="1">
    <location>
        <begin position="116"/>
        <end position="128"/>
    </location>
</feature>
<dbReference type="NCBIfam" id="NF047352">
    <property type="entry name" value="P_loop_sacsin"/>
    <property type="match status" value="1"/>
</dbReference>
<dbReference type="Pfam" id="PF13020">
    <property type="entry name" value="NOV_C"/>
    <property type="match status" value="1"/>
</dbReference>
<feature type="compositionally biased region" description="Low complexity" evidence="1">
    <location>
        <begin position="398"/>
        <end position="431"/>
    </location>
</feature>
<protein>
    <recommendedName>
        <fullName evidence="2">Protein NO VEIN C-terminal domain-containing protein</fullName>
    </recommendedName>
</protein>
<feature type="region of interest" description="Disordered" evidence="1">
    <location>
        <begin position="2308"/>
        <end position="2347"/>
    </location>
</feature>
<dbReference type="InterPro" id="IPR052957">
    <property type="entry name" value="Auxin_embryo_med"/>
</dbReference>